<gene>
    <name evidence="6" type="ORF">EHQ76_18405</name>
</gene>
<evidence type="ECO:0000256" key="3">
    <source>
        <dbReference type="ARBA" id="ARBA00023163"/>
    </source>
</evidence>
<feature type="transmembrane region" description="Helical" evidence="4">
    <location>
        <begin position="181"/>
        <end position="201"/>
    </location>
</feature>
<comment type="caution">
    <text evidence="6">The sequence shown here is derived from an EMBL/GenBank/DDBJ whole genome shotgun (WGS) entry which is preliminary data.</text>
</comment>
<reference evidence="6 7" key="1">
    <citation type="journal article" date="2019" name="PLoS Negl. Trop. Dis.">
        <title>Revisiting the worldwide diversity of Leptospira species in the environment.</title>
        <authorList>
            <person name="Vincent A.T."/>
            <person name="Schiettekatte O."/>
            <person name="Bourhy P."/>
            <person name="Veyrier F.J."/>
            <person name="Picardeau M."/>
        </authorList>
    </citation>
    <scope>NUCLEOTIDE SEQUENCE [LARGE SCALE GENOMIC DNA]</scope>
    <source>
        <strain evidence="6 7">201702444</strain>
    </source>
</reference>
<feature type="transmembrane region" description="Helical" evidence="4">
    <location>
        <begin position="6"/>
        <end position="25"/>
    </location>
</feature>
<dbReference type="RefSeq" id="WP_135672340.1">
    <property type="nucleotide sequence ID" value="NZ_RQGN01000100.1"/>
</dbReference>
<dbReference type="Gene3D" id="1.10.10.60">
    <property type="entry name" value="Homeodomain-like"/>
    <property type="match status" value="1"/>
</dbReference>
<keyword evidence="1" id="KW-0805">Transcription regulation</keyword>
<dbReference type="Pfam" id="PF12833">
    <property type="entry name" value="HTH_18"/>
    <property type="match status" value="1"/>
</dbReference>
<keyword evidence="4" id="KW-0812">Transmembrane</keyword>
<keyword evidence="4" id="KW-1133">Transmembrane helix</keyword>
<evidence type="ECO:0000313" key="7">
    <source>
        <dbReference type="Proteomes" id="UP000298429"/>
    </source>
</evidence>
<dbReference type="Proteomes" id="UP000298429">
    <property type="component" value="Unassembled WGS sequence"/>
</dbReference>
<dbReference type="SMART" id="SM00342">
    <property type="entry name" value="HTH_ARAC"/>
    <property type="match status" value="1"/>
</dbReference>
<dbReference type="GO" id="GO:0003700">
    <property type="term" value="F:DNA-binding transcription factor activity"/>
    <property type="evidence" value="ECO:0007669"/>
    <property type="project" value="InterPro"/>
</dbReference>
<sequence>MDYLNSSLTYFIYFGAANAFFYSILEWIKKTRINATLIVILCITGSILLRYAWYFEPGFAETPYSFFLLFTCITLVGPLVYVYVKSYLQRISEEKTGFREIVSEYWFHFVPALFFAVFEILYYLQEPNVLRESILQSSTRFQWDKIHVATLAACIQVSLYSILCLRVYLHISRKYEIYELKLVWAILLLPVLANVLIGSAFFIKNEILFKTGASCIVLVILLMFVLRENHPGFFNEMTVAIRNSKYQNTILLSEEIERANLRLKDMMEKRAFYRDGELRLVDLAAGLGLSLHQTSRYLNEVQKMSFYELVNHYRVQEACKRLISEPDKGVLDIGYEVGFNSKSAFNSQFAKVTGLSPALYRKNHSISK</sequence>
<dbReference type="GO" id="GO:0043565">
    <property type="term" value="F:sequence-specific DNA binding"/>
    <property type="evidence" value="ECO:0007669"/>
    <property type="project" value="InterPro"/>
</dbReference>
<dbReference type="PROSITE" id="PS01124">
    <property type="entry name" value="HTH_ARAC_FAMILY_2"/>
    <property type="match status" value="1"/>
</dbReference>
<feature type="transmembrane region" description="Helical" evidence="4">
    <location>
        <begin position="66"/>
        <end position="84"/>
    </location>
</feature>
<evidence type="ECO:0000256" key="4">
    <source>
        <dbReference type="SAM" id="Phobius"/>
    </source>
</evidence>
<name>A0A5F2AYH3_9LEPT</name>
<evidence type="ECO:0000259" key="5">
    <source>
        <dbReference type="PROSITE" id="PS01124"/>
    </source>
</evidence>
<dbReference type="PANTHER" id="PTHR43280">
    <property type="entry name" value="ARAC-FAMILY TRANSCRIPTIONAL REGULATOR"/>
    <property type="match status" value="1"/>
</dbReference>
<protein>
    <submittedName>
        <fullName evidence="6">AraC family transcriptional regulator</fullName>
    </submittedName>
</protein>
<organism evidence="6 7">
    <name type="scientific">Leptospira barantonii</name>
    <dbReference type="NCBI Taxonomy" id="2023184"/>
    <lineage>
        <taxon>Bacteria</taxon>
        <taxon>Pseudomonadati</taxon>
        <taxon>Spirochaetota</taxon>
        <taxon>Spirochaetia</taxon>
        <taxon>Leptospirales</taxon>
        <taxon>Leptospiraceae</taxon>
        <taxon>Leptospira</taxon>
    </lineage>
</organism>
<feature type="transmembrane region" description="Helical" evidence="4">
    <location>
        <begin position="207"/>
        <end position="226"/>
    </location>
</feature>
<feature type="transmembrane region" description="Helical" evidence="4">
    <location>
        <begin position="145"/>
        <end position="169"/>
    </location>
</feature>
<dbReference type="InterPro" id="IPR018060">
    <property type="entry name" value="HTH_AraC"/>
</dbReference>
<feature type="domain" description="HTH araC/xylS-type" evidence="5">
    <location>
        <begin position="257"/>
        <end position="363"/>
    </location>
</feature>
<keyword evidence="4" id="KW-0472">Membrane</keyword>
<keyword evidence="2" id="KW-0238">DNA-binding</keyword>
<feature type="transmembrane region" description="Helical" evidence="4">
    <location>
        <begin position="105"/>
        <end position="125"/>
    </location>
</feature>
<dbReference type="PROSITE" id="PS00041">
    <property type="entry name" value="HTH_ARAC_FAMILY_1"/>
    <property type="match status" value="1"/>
</dbReference>
<dbReference type="SUPFAM" id="SSF46689">
    <property type="entry name" value="Homeodomain-like"/>
    <property type="match status" value="1"/>
</dbReference>
<dbReference type="OrthoDB" id="340731at2"/>
<evidence type="ECO:0000256" key="2">
    <source>
        <dbReference type="ARBA" id="ARBA00023125"/>
    </source>
</evidence>
<proteinExistence type="predicted"/>
<dbReference type="InterPro" id="IPR009057">
    <property type="entry name" value="Homeodomain-like_sf"/>
</dbReference>
<dbReference type="EMBL" id="RQGN01000100">
    <property type="protein sequence ID" value="TGL93144.1"/>
    <property type="molecule type" value="Genomic_DNA"/>
</dbReference>
<keyword evidence="3" id="KW-0804">Transcription</keyword>
<dbReference type="PANTHER" id="PTHR43280:SF29">
    <property type="entry name" value="ARAC-FAMILY TRANSCRIPTIONAL REGULATOR"/>
    <property type="match status" value="1"/>
</dbReference>
<feature type="transmembrane region" description="Helical" evidence="4">
    <location>
        <begin position="37"/>
        <end position="54"/>
    </location>
</feature>
<dbReference type="AlphaFoldDB" id="A0A5F2AYH3"/>
<accession>A0A5F2AYH3</accession>
<evidence type="ECO:0000256" key="1">
    <source>
        <dbReference type="ARBA" id="ARBA00023015"/>
    </source>
</evidence>
<dbReference type="InterPro" id="IPR018062">
    <property type="entry name" value="HTH_AraC-typ_CS"/>
</dbReference>
<evidence type="ECO:0000313" key="6">
    <source>
        <dbReference type="EMBL" id="TGL93144.1"/>
    </source>
</evidence>